<protein>
    <submittedName>
        <fullName evidence="10">Mitochondrial distribution and morphology protein 12</fullName>
    </submittedName>
</protein>
<keyword evidence="8" id="KW-0472">Membrane</keyword>
<dbReference type="GO" id="GO:1990456">
    <property type="term" value="P:mitochondrion-endoplasmic reticulum membrane tethering"/>
    <property type="evidence" value="ECO:0007669"/>
    <property type="project" value="TreeGrafter"/>
</dbReference>
<dbReference type="Pfam" id="PF26544">
    <property type="entry name" value="Mdm12"/>
    <property type="match status" value="1"/>
</dbReference>
<feature type="domain" description="SMP-LTD" evidence="9">
    <location>
        <begin position="1"/>
        <end position="143"/>
    </location>
</feature>
<evidence type="ECO:0000256" key="2">
    <source>
        <dbReference type="ARBA" id="ARBA00022448"/>
    </source>
</evidence>
<comment type="caution">
    <text evidence="10">The sequence shown here is derived from an EMBL/GenBank/DDBJ whole genome shotgun (WGS) entry which is preliminary data.</text>
</comment>
<keyword evidence="2" id="KW-0813">Transport</keyword>
<dbReference type="PANTHER" id="PTHR28204">
    <property type="entry name" value="MITOCHONDRIAL DISTRIBUTION AND MORPHOLOGY PROTEIN 12"/>
    <property type="match status" value="1"/>
</dbReference>
<keyword evidence="4" id="KW-0256">Endoplasmic reticulum</keyword>
<dbReference type="EMBL" id="JANBOI010003761">
    <property type="protein sequence ID" value="KAJ1718158.1"/>
    <property type="molecule type" value="Genomic_DNA"/>
</dbReference>
<keyword evidence="11" id="KW-1185">Reference proteome</keyword>
<dbReference type="PROSITE" id="PS51847">
    <property type="entry name" value="SMP"/>
    <property type="match status" value="1"/>
</dbReference>
<evidence type="ECO:0000256" key="1">
    <source>
        <dbReference type="ARBA" id="ARBA00004370"/>
    </source>
</evidence>
<sequence length="143" mass="16052">SVISFRAHERPVSQATVRSYLGARMDVIMRSGAMTPVPRIWSPVPQLYHMPQPTQRMHVPLPVPTSPGDSTRALFPGEVAVERSEDDMQLSAKVEYRGDMALVLKMELQLNYPATQFVSLPVTMHITKIEFSATAVVAYLRDR</sequence>
<evidence type="ECO:0000313" key="11">
    <source>
        <dbReference type="Proteomes" id="UP001143981"/>
    </source>
</evidence>
<dbReference type="InterPro" id="IPR031468">
    <property type="entry name" value="SMP_LBD"/>
</dbReference>
<keyword evidence="6" id="KW-0446">Lipid-binding</keyword>
<keyword evidence="7" id="KW-0496">Mitochondrion</keyword>
<evidence type="ECO:0000256" key="7">
    <source>
        <dbReference type="ARBA" id="ARBA00023128"/>
    </source>
</evidence>
<organism evidence="10 11">
    <name type="scientific">Coemansia biformis</name>
    <dbReference type="NCBI Taxonomy" id="1286918"/>
    <lineage>
        <taxon>Eukaryota</taxon>
        <taxon>Fungi</taxon>
        <taxon>Fungi incertae sedis</taxon>
        <taxon>Zoopagomycota</taxon>
        <taxon>Kickxellomycotina</taxon>
        <taxon>Kickxellomycetes</taxon>
        <taxon>Kickxellales</taxon>
        <taxon>Kickxellaceae</taxon>
        <taxon>Coemansia</taxon>
    </lineage>
</organism>
<dbReference type="GO" id="GO:0015914">
    <property type="term" value="P:phospholipid transport"/>
    <property type="evidence" value="ECO:0007669"/>
    <property type="project" value="TreeGrafter"/>
</dbReference>
<feature type="non-terminal residue" evidence="10">
    <location>
        <position position="1"/>
    </location>
</feature>
<dbReference type="GO" id="GO:0008289">
    <property type="term" value="F:lipid binding"/>
    <property type="evidence" value="ECO:0007669"/>
    <property type="project" value="UniProtKB-KW"/>
</dbReference>
<dbReference type="Proteomes" id="UP001143981">
    <property type="component" value="Unassembled WGS sequence"/>
</dbReference>
<dbReference type="GO" id="GO:0007005">
    <property type="term" value="P:mitochondrion organization"/>
    <property type="evidence" value="ECO:0007669"/>
    <property type="project" value="InterPro"/>
</dbReference>
<name>A0A9W7XSZ6_9FUNG</name>
<evidence type="ECO:0000256" key="6">
    <source>
        <dbReference type="ARBA" id="ARBA00023121"/>
    </source>
</evidence>
<dbReference type="GO" id="GO:0032865">
    <property type="term" value="C:ERMES complex"/>
    <property type="evidence" value="ECO:0007669"/>
    <property type="project" value="InterPro"/>
</dbReference>
<evidence type="ECO:0000313" key="10">
    <source>
        <dbReference type="EMBL" id="KAJ1718158.1"/>
    </source>
</evidence>
<dbReference type="InterPro" id="IPR027532">
    <property type="entry name" value="Mdm12"/>
</dbReference>
<reference evidence="10" key="1">
    <citation type="submission" date="2022-07" db="EMBL/GenBank/DDBJ databases">
        <title>Phylogenomic reconstructions and comparative analyses of Kickxellomycotina fungi.</title>
        <authorList>
            <person name="Reynolds N.K."/>
            <person name="Stajich J.E."/>
            <person name="Barry K."/>
            <person name="Grigoriev I.V."/>
            <person name="Crous P."/>
            <person name="Smith M.E."/>
        </authorList>
    </citation>
    <scope>NUCLEOTIDE SEQUENCE</scope>
    <source>
        <strain evidence="10">BCRC 34381</strain>
    </source>
</reference>
<keyword evidence="5" id="KW-0445">Lipid transport</keyword>
<dbReference type="AlphaFoldDB" id="A0A9W7XSZ6"/>
<evidence type="ECO:0000256" key="8">
    <source>
        <dbReference type="ARBA" id="ARBA00023136"/>
    </source>
</evidence>
<proteinExistence type="predicted"/>
<keyword evidence="3" id="KW-1000">Mitochondrion outer membrane</keyword>
<comment type="subcellular location">
    <subcellularLocation>
        <location evidence="1">Membrane</location>
    </subcellularLocation>
</comment>
<evidence type="ECO:0000259" key="9">
    <source>
        <dbReference type="PROSITE" id="PS51847"/>
    </source>
</evidence>
<feature type="non-terminal residue" evidence="10">
    <location>
        <position position="143"/>
    </location>
</feature>
<dbReference type="PANTHER" id="PTHR28204:SF1">
    <property type="entry name" value="MITOCHONDRIAL DISTRIBUTION AND MORPHOLOGY PROTEIN 12"/>
    <property type="match status" value="1"/>
</dbReference>
<evidence type="ECO:0000256" key="5">
    <source>
        <dbReference type="ARBA" id="ARBA00023055"/>
    </source>
</evidence>
<gene>
    <name evidence="10" type="primary">MDM12_3</name>
    <name evidence="10" type="ORF">LPJ61_006797</name>
</gene>
<evidence type="ECO:0000256" key="4">
    <source>
        <dbReference type="ARBA" id="ARBA00022824"/>
    </source>
</evidence>
<evidence type="ECO:0000256" key="3">
    <source>
        <dbReference type="ARBA" id="ARBA00022787"/>
    </source>
</evidence>
<accession>A0A9W7XSZ6</accession>
<dbReference type="OrthoDB" id="3356905at2759"/>